<dbReference type="Proteomes" id="UP001529340">
    <property type="component" value="Unassembled WGS sequence"/>
</dbReference>
<evidence type="ECO:0000313" key="2">
    <source>
        <dbReference type="EMBL" id="MDM8157657.1"/>
    </source>
</evidence>
<dbReference type="InterPro" id="IPR003741">
    <property type="entry name" value="LUD_dom"/>
</dbReference>
<comment type="caution">
    <text evidence="2">The sequence shown here is derived from an EMBL/GenBank/DDBJ whole genome shotgun (WGS) entry which is preliminary data.</text>
</comment>
<sequence length="204" mass="22808">MEAEPFHTLKEYLLRLGYQVSCFETAAEAADHLDRVIDQRTVGFGGSMTLEQMGLYERLSTHNQVYWHHRVPQGSTSDDLRHKAGAASVYLSSVNAISEKGEIVNIDGTCNRIASIVYGHEKVYLIIGKNKMAPDLEQAIDRARNVAAPLNARRLGVQTPCALRADRCYDCQSPQRICRGLSILWNKPLGGEYEIILVREALGY</sequence>
<reference evidence="3" key="1">
    <citation type="submission" date="2023-06" db="EMBL/GenBank/DDBJ databases">
        <title>Identification and characterization of horizontal gene transfer across gut microbiota members of farm animals based on homology search.</title>
        <authorList>
            <person name="Zeman M."/>
            <person name="Kubasova T."/>
            <person name="Jahodarova E."/>
            <person name="Nykrynova M."/>
            <person name="Rychlik I."/>
        </authorList>
    </citation>
    <scope>NUCLEOTIDE SEQUENCE [LARGE SCALE GENOMIC DNA]</scope>
    <source>
        <strain evidence="3">ET39</strain>
    </source>
</reference>
<dbReference type="PANTHER" id="PTHR36179:SF2">
    <property type="entry name" value="LUD DOMAIN-CONTAINING PROTEIN"/>
    <property type="match status" value="1"/>
</dbReference>
<dbReference type="Pfam" id="PF02589">
    <property type="entry name" value="LUD_dom"/>
    <property type="match status" value="1"/>
</dbReference>
<reference evidence="2 3" key="2">
    <citation type="submission" date="2023-06" db="EMBL/GenBank/DDBJ databases">
        <title>Identification and characterization of horizontal gene transfer across gut microbiota members of farm animals based on homology search.</title>
        <authorList>
            <person name="Schwarzerova J."/>
            <person name="Nykrynova M."/>
            <person name="Jureckova K."/>
            <person name="Cejkova D."/>
            <person name="Rychlik I."/>
        </authorList>
    </citation>
    <scope>NUCLEOTIDE SEQUENCE [LARGE SCALE GENOMIC DNA]</scope>
    <source>
        <strain evidence="2 3">ET39</strain>
    </source>
</reference>
<dbReference type="RefSeq" id="WP_289608102.1">
    <property type="nucleotide sequence ID" value="NZ_JAUDCG010000037.1"/>
</dbReference>
<dbReference type="PANTHER" id="PTHR36179">
    <property type="entry name" value="LUD_DOM DOMAIN-CONTAINING PROTEIN"/>
    <property type="match status" value="1"/>
</dbReference>
<evidence type="ECO:0000313" key="3">
    <source>
        <dbReference type="Proteomes" id="UP001529340"/>
    </source>
</evidence>
<dbReference type="EMBL" id="JAUDCG010000037">
    <property type="protein sequence ID" value="MDM8157657.1"/>
    <property type="molecule type" value="Genomic_DNA"/>
</dbReference>
<gene>
    <name evidence="2" type="ORF">QUV96_08405</name>
</gene>
<evidence type="ECO:0000259" key="1">
    <source>
        <dbReference type="Pfam" id="PF02589"/>
    </source>
</evidence>
<name>A0ABT7UDF3_9FIRM</name>
<feature type="domain" description="LUD" evidence="1">
    <location>
        <begin position="9"/>
        <end position="198"/>
    </location>
</feature>
<keyword evidence="3" id="KW-1185">Reference proteome</keyword>
<organism evidence="2 3">
    <name type="scientific">Amedibacillus dolichus</name>
    <dbReference type="NCBI Taxonomy" id="31971"/>
    <lineage>
        <taxon>Bacteria</taxon>
        <taxon>Bacillati</taxon>
        <taxon>Bacillota</taxon>
        <taxon>Erysipelotrichia</taxon>
        <taxon>Erysipelotrichales</taxon>
        <taxon>Erysipelotrichaceae</taxon>
        <taxon>Amedibacillus</taxon>
    </lineage>
</organism>
<proteinExistence type="predicted"/>
<protein>
    <submittedName>
        <fullName evidence="2">Lactate utilization protein</fullName>
    </submittedName>
</protein>
<accession>A0ABT7UDF3</accession>